<dbReference type="Proteomes" id="UP000587002">
    <property type="component" value="Unassembled WGS sequence"/>
</dbReference>
<accession>A0A853AQ10</accession>
<evidence type="ECO:0000313" key="2">
    <source>
        <dbReference type="EMBL" id="NYI82730.1"/>
    </source>
</evidence>
<organism evidence="2 3">
    <name type="scientific">Saccharopolyspora hordei</name>
    <dbReference type="NCBI Taxonomy" id="1838"/>
    <lineage>
        <taxon>Bacteria</taxon>
        <taxon>Bacillati</taxon>
        <taxon>Actinomycetota</taxon>
        <taxon>Actinomycetes</taxon>
        <taxon>Pseudonocardiales</taxon>
        <taxon>Pseudonocardiaceae</taxon>
        <taxon>Saccharopolyspora</taxon>
    </lineage>
</organism>
<comment type="caution">
    <text evidence="2">The sequence shown here is derived from an EMBL/GenBank/DDBJ whole genome shotgun (WGS) entry which is preliminary data.</text>
</comment>
<feature type="transmembrane region" description="Helical" evidence="1">
    <location>
        <begin position="41"/>
        <end position="58"/>
    </location>
</feature>
<feature type="transmembrane region" description="Helical" evidence="1">
    <location>
        <begin position="15"/>
        <end position="34"/>
    </location>
</feature>
<keyword evidence="3" id="KW-1185">Reference proteome</keyword>
<dbReference type="AlphaFoldDB" id="A0A853AQ10"/>
<reference evidence="2 3" key="1">
    <citation type="submission" date="2020-07" db="EMBL/GenBank/DDBJ databases">
        <title>Sequencing the genomes of 1000 actinobacteria strains.</title>
        <authorList>
            <person name="Klenk H.-P."/>
        </authorList>
    </citation>
    <scope>NUCLEOTIDE SEQUENCE [LARGE SCALE GENOMIC DNA]</scope>
    <source>
        <strain evidence="2 3">DSM 44065</strain>
    </source>
</reference>
<proteinExistence type="predicted"/>
<keyword evidence="1" id="KW-0472">Membrane</keyword>
<keyword evidence="1" id="KW-1133">Transmembrane helix</keyword>
<gene>
    <name evidence="2" type="ORF">HNR68_001360</name>
</gene>
<name>A0A853AQ10_9PSEU</name>
<protein>
    <submittedName>
        <fullName evidence="2">Uncharacterized protein</fullName>
    </submittedName>
</protein>
<evidence type="ECO:0000256" key="1">
    <source>
        <dbReference type="SAM" id="Phobius"/>
    </source>
</evidence>
<sequence>MPKVSTPKTPLPPRFYWALLAFLCLFGFTAWLLHIDAGAEIAGVLSLAVSVIALVGTPTGSRSMMTGALVTAAVLVGVVAGGFFLHTEFGSVDVTGKVVFAGAPENQPRLLDGEEVPFTITTDEPRANLEITFEIVDAPESVDFQDCATDPMTKVDLEVGRSSAEDMRSGESRTVPVHETAEIEGSVVMHAPEGCRMQLNVVEAELQS</sequence>
<feature type="transmembrane region" description="Helical" evidence="1">
    <location>
        <begin position="64"/>
        <end position="85"/>
    </location>
</feature>
<evidence type="ECO:0000313" key="3">
    <source>
        <dbReference type="Proteomes" id="UP000587002"/>
    </source>
</evidence>
<dbReference type="EMBL" id="JACCFJ010000001">
    <property type="protein sequence ID" value="NYI82730.1"/>
    <property type="molecule type" value="Genomic_DNA"/>
</dbReference>
<dbReference type="RefSeq" id="WP_179718715.1">
    <property type="nucleotide sequence ID" value="NZ_BAABFH010000001.1"/>
</dbReference>
<keyword evidence="1" id="KW-0812">Transmembrane</keyword>